<keyword evidence="1" id="KW-0732">Signal</keyword>
<feature type="chain" id="PRO_5046733158" evidence="1">
    <location>
        <begin position="20"/>
        <end position="108"/>
    </location>
</feature>
<comment type="caution">
    <text evidence="2">The sequence shown here is derived from an EMBL/GenBank/DDBJ whole genome shotgun (WGS) entry which is preliminary data.</text>
</comment>
<gene>
    <name evidence="2" type="ORF">DERP_012979</name>
</gene>
<sequence>MNQLLQLTTFAILFTIVLSVPITGDHSKKQFEDECKQAKNYLTSAIKQYEDNVYVQTFGKVLIDGINRLEKKTDEAIKNATDEAKKQEAINFGYESCERAYLFMKGCC</sequence>
<reference evidence="2 3" key="2">
    <citation type="journal article" date="2022" name="Mol. Biol. Evol.">
        <title>Comparative Genomics Reveals Insights into the Divergent Evolution of Astigmatic Mites and Household Pest Adaptations.</title>
        <authorList>
            <person name="Xiong Q."/>
            <person name="Wan A.T."/>
            <person name="Liu X."/>
            <person name="Fung C.S."/>
            <person name="Xiao X."/>
            <person name="Malainual N."/>
            <person name="Hou J."/>
            <person name="Wang L."/>
            <person name="Wang M."/>
            <person name="Yang K.Y."/>
            <person name="Cui Y."/>
            <person name="Leung E.L."/>
            <person name="Nong W."/>
            <person name="Shin S.K."/>
            <person name="Au S.W."/>
            <person name="Jeong K.Y."/>
            <person name="Chew F.T."/>
            <person name="Hui J.H."/>
            <person name="Leung T.F."/>
            <person name="Tungtrongchitr A."/>
            <person name="Zhong N."/>
            <person name="Liu Z."/>
            <person name="Tsui S.K."/>
        </authorList>
    </citation>
    <scope>NUCLEOTIDE SEQUENCE [LARGE SCALE GENOMIC DNA]</scope>
    <source>
        <strain evidence="2">Derp</strain>
    </source>
</reference>
<reference evidence="2 3" key="1">
    <citation type="journal article" date="2018" name="J. Allergy Clin. Immunol.">
        <title>High-quality assembly of Dermatophagoides pteronyssinus genome and transcriptome reveals a wide range of novel allergens.</title>
        <authorList>
            <person name="Liu X.Y."/>
            <person name="Yang K.Y."/>
            <person name="Wang M.Q."/>
            <person name="Kwok J.S."/>
            <person name="Zeng X."/>
            <person name="Yang Z."/>
            <person name="Xiao X.J."/>
            <person name="Lau C.P."/>
            <person name="Li Y."/>
            <person name="Huang Z.M."/>
            <person name="Ba J.G."/>
            <person name="Yim A.K."/>
            <person name="Ouyang C.Y."/>
            <person name="Ngai S.M."/>
            <person name="Chan T.F."/>
            <person name="Leung E.L."/>
            <person name="Liu L."/>
            <person name="Liu Z.G."/>
            <person name="Tsui S.K."/>
        </authorList>
    </citation>
    <scope>NUCLEOTIDE SEQUENCE [LARGE SCALE GENOMIC DNA]</scope>
    <source>
        <strain evidence="2">Derp</strain>
    </source>
</reference>
<evidence type="ECO:0000313" key="3">
    <source>
        <dbReference type="Proteomes" id="UP000887458"/>
    </source>
</evidence>
<accession>A0ABQ8ISH4</accession>
<proteinExistence type="predicted"/>
<dbReference type="Proteomes" id="UP000887458">
    <property type="component" value="Unassembled WGS sequence"/>
</dbReference>
<protein>
    <submittedName>
        <fullName evidence="2">Uncharacterized protein</fullName>
    </submittedName>
</protein>
<organism evidence="2 3">
    <name type="scientific">Dermatophagoides pteronyssinus</name>
    <name type="common">European house dust mite</name>
    <dbReference type="NCBI Taxonomy" id="6956"/>
    <lineage>
        <taxon>Eukaryota</taxon>
        <taxon>Metazoa</taxon>
        <taxon>Ecdysozoa</taxon>
        <taxon>Arthropoda</taxon>
        <taxon>Chelicerata</taxon>
        <taxon>Arachnida</taxon>
        <taxon>Acari</taxon>
        <taxon>Acariformes</taxon>
        <taxon>Sarcoptiformes</taxon>
        <taxon>Astigmata</taxon>
        <taxon>Psoroptidia</taxon>
        <taxon>Analgoidea</taxon>
        <taxon>Pyroglyphidae</taxon>
        <taxon>Dermatophagoidinae</taxon>
        <taxon>Dermatophagoides</taxon>
    </lineage>
</organism>
<name>A0ABQ8ISH4_DERPT</name>
<keyword evidence="3" id="KW-1185">Reference proteome</keyword>
<feature type="signal peptide" evidence="1">
    <location>
        <begin position="1"/>
        <end position="19"/>
    </location>
</feature>
<evidence type="ECO:0000256" key="1">
    <source>
        <dbReference type="SAM" id="SignalP"/>
    </source>
</evidence>
<evidence type="ECO:0000313" key="2">
    <source>
        <dbReference type="EMBL" id="KAH9413268.1"/>
    </source>
</evidence>
<dbReference type="EMBL" id="NJHN03000122">
    <property type="protein sequence ID" value="KAH9413268.1"/>
    <property type="molecule type" value="Genomic_DNA"/>
</dbReference>